<dbReference type="InterPro" id="IPR025110">
    <property type="entry name" value="AMP-bd_C"/>
</dbReference>
<dbReference type="GO" id="GO:0006631">
    <property type="term" value="P:fatty acid metabolic process"/>
    <property type="evidence" value="ECO:0007669"/>
    <property type="project" value="TreeGrafter"/>
</dbReference>
<dbReference type="PROSITE" id="PS00455">
    <property type="entry name" value="AMP_BINDING"/>
    <property type="match status" value="1"/>
</dbReference>
<evidence type="ECO:0000259" key="4">
    <source>
        <dbReference type="Pfam" id="PF13193"/>
    </source>
</evidence>
<sequence length="541" mass="58907">MRTLSQVLDETAHRFPARPALFYEGRTISYRDLAREVDRLAAGLVALGIEPGDKVGIWMSNIPEWIAAYFAIAKAGAVVVPMNTRYKTHEVAYILGNAEAKAVFMSQGFLGIDYAAMLAEVRPNLPLLREAITVGGEAPGLRPYADVLARGGDRAAQAEVARRGDAIDPNDCVFILYTSGTTGHPKGAMLSHVNMAENARQITEVLHATEEDIFLLPVPFFHCFGCVMGILGAVTWGAGIVPVPVFKADVALDLVQKHRVSVLYGVPTMFVLELEEQRKAAAAGRPYDVASLRTGIMAGAPCPAEVMRGTMDDLGCNVCICYGLTEASPVITMTRFDDPLDKRVETVGKPLPGIEVKVVDDARQEVPVGETGELACRGYNVMLGYWKDPAATRQVIDDEGWLYSGDLATLDEEGYVRIVGRKKDMYIVGGFNVYPAEVEEVLFTHPDVQNVSVVGVPDPVMGEVGMAFLIPREGHTPDPQEVVDFCARRIAAFKVPRYVVVGHEFPMTSSGKVQKYKLAERGKELVASGAARRLEPRKPGR</sequence>
<dbReference type="GO" id="GO:0031956">
    <property type="term" value="F:medium-chain fatty acid-CoA ligase activity"/>
    <property type="evidence" value="ECO:0007669"/>
    <property type="project" value="TreeGrafter"/>
</dbReference>
<evidence type="ECO:0000313" key="5">
    <source>
        <dbReference type="EMBL" id="SQD92657.1"/>
    </source>
</evidence>
<protein>
    <submittedName>
        <fullName evidence="5">Putative acyl-CoA synthetase YngI</fullName>
        <ecNumber evidence="5">6.2.1.16</ecNumber>
    </submittedName>
</protein>
<evidence type="ECO:0000256" key="1">
    <source>
        <dbReference type="ARBA" id="ARBA00006432"/>
    </source>
</evidence>
<dbReference type="AlphaFoldDB" id="A0A2X3K5Z9"/>
<dbReference type="Gene3D" id="3.30.300.30">
    <property type="match status" value="1"/>
</dbReference>
<dbReference type="Pfam" id="PF00501">
    <property type="entry name" value="AMP-binding"/>
    <property type="match status" value="1"/>
</dbReference>
<evidence type="ECO:0000256" key="2">
    <source>
        <dbReference type="ARBA" id="ARBA00022598"/>
    </source>
</evidence>
<dbReference type="Gene3D" id="3.40.50.12780">
    <property type="entry name" value="N-terminal domain of ligase-like"/>
    <property type="match status" value="1"/>
</dbReference>
<gene>
    <name evidence="5" type="ORF">BARAN1_0633</name>
</gene>
<dbReference type="InterPro" id="IPR042099">
    <property type="entry name" value="ANL_N_sf"/>
</dbReference>
<dbReference type="PANTHER" id="PTHR43201:SF5">
    <property type="entry name" value="MEDIUM-CHAIN ACYL-COA LIGASE ACSF2, MITOCHONDRIAL"/>
    <property type="match status" value="1"/>
</dbReference>
<dbReference type="FunFam" id="3.40.50.12780:FF:000003">
    <property type="entry name" value="Long-chain-fatty-acid--CoA ligase FadD"/>
    <property type="match status" value="1"/>
</dbReference>
<dbReference type="FunFam" id="3.30.300.30:FF:000008">
    <property type="entry name" value="2,3-dihydroxybenzoate-AMP ligase"/>
    <property type="match status" value="1"/>
</dbReference>
<proteinExistence type="inferred from homology"/>
<dbReference type="PANTHER" id="PTHR43201">
    <property type="entry name" value="ACYL-COA SYNTHETASE"/>
    <property type="match status" value="1"/>
</dbReference>
<evidence type="ECO:0000259" key="3">
    <source>
        <dbReference type="Pfam" id="PF00501"/>
    </source>
</evidence>
<dbReference type="Pfam" id="PF13193">
    <property type="entry name" value="AMP-binding_C"/>
    <property type="match status" value="1"/>
</dbReference>
<dbReference type="InterPro" id="IPR045851">
    <property type="entry name" value="AMP-bd_C_sf"/>
</dbReference>
<reference evidence="6" key="1">
    <citation type="submission" date="2018-05" db="EMBL/GenBank/DDBJ databases">
        <authorList>
            <person name="Hao L."/>
        </authorList>
    </citation>
    <scope>NUCLEOTIDE SEQUENCE [LARGE SCALE GENOMIC DNA]</scope>
</reference>
<feature type="domain" description="AMP-binding enzyme C-terminal" evidence="4">
    <location>
        <begin position="437"/>
        <end position="512"/>
    </location>
</feature>
<dbReference type="InterPro" id="IPR000873">
    <property type="entry name" value="AMP-dep_synth/lig_dom"/>
</dbReference>
<dbReference type="SUPFAM" id="SSF56801">
    <property type="entry name" value="Acetyl-CoA synthetase-like"/>
    <property type="match status" value="1"/>
</dbReference>
<comment type="similarity">
    <text evidence="1">Belongs to the ATP-dependent AMP-binding enzyme family.</text>
</comment>
<name>A0A2X3K5Z9_9BACT</name>
<feature type="domain" description="AMP-dependent synthetase/ligase" evidence="3">
    <location>
        <begin position="8"/>
        <end position="386"/>
    </location>
</feature>
<evidence type="ECO:0000313" key="6">
    <source>
        <dbReference type="Proteomes" id="UP000249818"/>
    </source>
</evidence>
<dbReference type="GO" id="GO:0030729">
    <property type="term" value="F:acetoacetate-CoA ligase activity"/>
    <property type="evidence" value="ECO:0007669"/>
    <property type="project" value="UniProtKB-EC"/>
</dbReference>
<organism evidence="5 6">
    <name type="scientific">Candidatus Bipolaricaulis anaerobius</name>
    <dbReference type="NCBI Taxonomy" id="2026885"/>
    <lineage>
        <taxon>Bacteria</taxon>
        <taxon>Candidatus Bipolaricaulota</taxon>
        <taxon>Candidatus Bipolaricaulia</taxon>
        <taxon>Candidatus Bipolaricaulales</taxon>
        <taxon>Candidatus Bipolaricaulaceae</taxon>
        <taxon>Candidatus Bipolaricaulis</taxon>
    </lineage>
</organism>
<accession>A0A2X3K5Z9</accession>
<dbReference type="RefSeq" id="WP_122030847.1">
    <property type="nucleotide sequence ID" value="NZ_LS483254.1"/>
</dbReference>
<dbReference type="Proteomes" id="UP000249818">
    <property type="component" value="Chromosome BARAN1"/>
</dbReference>
<dbReference type="KEGG" id="bana:BARAN1_0633"/>
<keyword evidence="2 5" id="KW-0436">Ligase</keyword>
<dbReference type="EMBL" id="LS483254">
    <property type="protein sequence ID" value="SQD92657.1"/>
    <property type="molecule type" value="Genomic_DNA"/>
</dbReference>
<dbReference type="OrthoDB" id="9803968at2"/>
<dbReference type="InterPro" id="IPR020845">
    <property type="entry name" value="AMP-binding_CS"/>
</dbReference>
<dbReference type="EC" id="6.2.1.16" evidence="5"/>
<keyword evidence="6" id="KW-1185">Reference proteome</keyword>